<feature type="domain" description="DUF632" evidence="2">
    <location>
        <begin position="271"/>
        <end position="577"/>
    </location>
</feature>
<evidence type="ECO:0000313" key="4">
    <source>
        <dbReference type="EMBL" id="KAJ6802752.1"/>
    </source>
</evidence>
<feature type="compositionally biased region" description="Pro residues" evidence="1">
    <location>
        <begin position="106"/>
        <end position="117"/>
    </location>
</feature>
<dbReference type="InterPro" id="IPR006867">
    <property type="entry name" value="DUF632"/>
</dbReference>
<dbReference type="PANTHER" id="PTHR21450:SF59">
    <property type="entry name" value="PROTEIN, PUTATIVE_ 48652-45869-RELATED"/>
    <property type="match status" value="1"/>
</dbReference>
<feature type="compositionally biased region" description="Pro residues" evidence="1">
    <location>
        <begin position="74"/>
        <end position="83"/>
    </location>
</feature>
<keyword evidence="6" id="KW-1185">Reference proteome</keyword>
<sequence>MGCTQSKIDGDEAVVRCRERKQLMKDAVSSRNAFAAAHSAYTVSLRNTGAALSDFAQGQVLLPVANPITGAPTDPSPLPPPSNQPSSSSSSGAAAATVVPPSDAALPPPPPPLPNFAPPLQRAASMPEISLPPKKHKQPAAIPAPVEEGDADDEKDDDAETPIKRTSAAYVPSPPPPGASVWLGEYIFDTNSIPAPSLDHPEEDPPLQPPPRPVTPEIVEKVVDEPEPQPPPPRPKEKPAVKKQKPAPSAGAGEGKRGRTAPAAAGPKANLLQVLNEVDDHFLQASQSAHEVSKMLEATRMHYHSNFADNRGHIDHSARVLRVITWNRSLKGLPKEDEVKDDVDSDESETHATILDKMLAWEKKLYDEVKAGELMKIEYQRKVTLLNKQKKRGASPETLEKTKAVVSHMHTRLIVDMQSMDSTVAEINRLRDKQLYPKLVDLVEGMAKMWETMHMHHDSQRKIVADLRNLDASASPKETSEQHHERTIQLWEVLREWHSQVQKLMKYQKEYIKALNGWLKLNLIPIESSLKENASSSPLKEIRPRIHPLLHAWHDLLEKLPGELATTAIYGFSEVVHTIVIIQEDELKMREKCEETRREYMRKTRAFESWCQKYMEKQAAKAASASEEAASADAEHSEAVNHPDPMADRKAVLEGLKAKLAGEEEAYQRTCKHVREKTAGSLRTHLPELFRAMSEFSLACFEMYDKLFSVTKSDDTTASS</sequence>
<dbReference type="Pfam" id="PF04783">
    <property type="entry name" value="DUF630"/>
    <property type="match status" value="1"/>
</dbReference>
<accession>A0AAX6EX88</accession>
<feature type="compositionally biased region" description="Basic and acidic residues" evidence="1">
    <location>
        <begin position="633"/>
        <end position="645"/>
    </location>
</feature>
<dbReference type="Proteomes" id="UP001140949">
    <property type="component" value="Unassembled WGS sequence"/>
</dbReference>
<dbReference type="InterPro" id="IPR006868">
    <property type="entry name" value="DUF630"/>
</dbReference>
<dbReference type="PANTHER" id="PTHR21450">
    <property type="entry name" value="PROTEIN ALTERED PHOSPHATE STARVATION RESPONSE 1"/>
    <property type="match status" value="1"/>
</dbReference>
<organism evidence="5 6">
    <name type="scientific">Iris pallida</name>
    <name type="common">Sweet iris</name>
    <dbReference type="NCBI Taxonomy" id="29817"/>
    <lineage>
        <taxon>Eukaryota</taxon>
        <taxon>Viridiplantae</taxon>
        <taxon>Streptophyta</taxon>
        <taxon>Embryophyta</taxon>
        <taxon>Tracheophyta</taxon>
        <taxon>Spermatophyta</taxon>
        <taxon>Magnoliopsida</taxon>
        <taxon>Liliopsida</taxon>
        <taxon>Asparagales</taxon>
        <taxon>Iridaceae</taxon>
        <taxon>Iridoideae</taxon>
        <taxon>Irideae</taxon>
        <taxon>Iris</taxon>
    </lineage>
</organism>
<reference evidence="5" key="1">
    <citation type="journal article" date="2023" name="GigaByte">
        <title>Genome assembly of the bearded iris, Iris pallida Lam.</title>
        <authorList>
            <person name="Bruccoleri R.E."/>
            <person name="Oakeley E.J."/>
            <person name="Faust A.M.E."/>
            <person name="Altorfer M."/>
            <person name="Dessus-Babus S."/>
            <person name="Burckhardt D."/>
            <person name="Oertli M."/>
            <person name="Naumann U."/>
            <person name="Petersen F."/>
            <person name="Wong J."/>
        </authorList>
    </citation>
    <scope>NUCLEOTIDE SEQUENCE</scope>
    <source>
        <strain evidence="5">GSM-AAB239-AS_SAM_17_03QT</strain>
    </source>
</reference>
<gene>
    <name evidence="5" type="ORF">M6B38_167420</name>
    <name evidence="4" type="ORF">M6B38_191375</name>
</gene>
<comment type="caution">
    <text evidence="5">The sequence shown here is derived from an EMBL/GenBank/DDBJ whole genome shotgun (WGS) entry which is preliminary data.</text>
</comment>
<reference evidence="5" key="2">
    <citation type="submission" date="2023-04" db="EMBL/GenBank/DDBJ databases">
        <authorList>
            <person name="Bruccoleri R.E."/>
            <person name="Oakeley E.J."/>
            <person name="Faust A.-M."/>
            <person name="Dessus-Babus S."/>
            <person name="Altorfer M."/>
            <person name="Burckhardt D."/>
            <person name="Oertli M."/>
            <person name="Naumann U."/>
            <person name="Petersen F."/>
            <person name="Wong J."/>
        </authorList>
    </citation>
    <scope>NUCLEOTIDE SEQUENCE</scope>
    <source>
        <strain evidence="5">GSM-AAB239-AS_SAM_17_03QT</strain>
        <tissue evidence="5">Leaf</tissue>
    </source>
</reference>
<dbReference type="Pfam" id="PF04782">
    <property type="entry name" value="DUF632"/>
    <property type="match status" value="1"/>
</dbReference>
<feature type="region of interest" description="Disordered" evidence="1">
    <location>
        <begin position="66"/>
        <end position="264"/>
    </location>
</feature>
<dbReference type="EMBL" id="JANAVB010037018">
    <property type="protein sequence ID" value="KAJ6802752.1"/>
    <property type="molecule type" value="Genomic_DNA"/>
</dbReference>
<feature type="region of interest" description="Disordered" evidence="1">
    <location>
        <begin position="622"/>
        <end position="645"/>
    </location>
</feature>
<feature type="domain" description="DUF630" evidence="3">
    <location>
        <begin position="1"/>
        <end position="58"/>
    </location>
</feature>
<dbReference type="AlphaFoldDB" id="A0AAX6EX88"/>
<evidence type="ECO:0008006" key="7">
    <source>
        <dbReference type="Google" id="ProtNLM"/>
    </source>
</evidence>
<evidence type="ECO:0000313" key="6">
    <source>
        <dbReference type="Proteomes" id="UP001140949"/>
    </source>
</evidence>
<feature type="compositionally biased region" description="Low complexity" evidence="1">
    <location>
        <begin position="622"/>
        <end position="632"/>
    </location>
</feature>
<feature type="compositionally biased region" description="Acidic residues" evidence="1">
    <location>
        <begin position="147"/>
        <end position="160"/>
    </location>
</feature>
<protein>
    <recommendedName>
        <fullName evidence="7">DUF632 domain-containing protein</fullName>
    </recommendedName>
</protein>
<evidence type="ECO:0000259" key="2">
    <source>
        <dbReference type="Pfam" id="PF04782"/>
    </source>
</evidence>
<name>A0AAX6EX88_IRIPA</name>
<proteinExistence type="predicted"/>
<dbReference type="EMBL" id="JANAVB010033261">
    <property type="protein sequence ID" value="KAJ6808541.1"/>
    <property type="molecule type" value="Genomic_DNA"/>
</dbReference>
<evidence type="ECO:0000259" key="3">
    <source>
        <dbReference type="Pfam" id="PF04783"/>
    </source>
</evidence>
<evidence type="ECO:0000256" key="1">
    <source>
        <dbReference type="SAM" id="MobiDB-lite"/>
    </source>
</evidence>
<feature type="compositionally biased region" description="Low complexity" evidence="1">
    <location>
        <begin position="84"/>
        <end position="105"/>
    </location>
</feature>
<evidence type="ECO:0000313" key="5">
    <source>
        <dbReference type="EMBL" id="KAJ6808541.1"/>
    </source>
</evidence>